<dbReference type="PROSITE" id="PS01359">
    <property type="entry name" value="ZF_PHD_1"/>
    <property type="match status" value="2"/>
</dbReference>
<feature type="compositionally biased region" description="Acidic residues" evidence="6">
    <location>
        <begin position="72"/>
        <end position="83"/>
    </location>
</feature>
<comment type="caution">
    <text evidence="9">The sequence shown here is derived from an EMBL/GenBank/DDBJ whole genome shotgun (WGS) entry which is preliminary data.</text>
</comment>
<sequence length="885" mass="98287">MSGEQDEDMVDPSVNFLFKTMMQRDPRKRQVKLVPKHLVQVDFDMGDSEEDSDFDIGEHKEAFSVSFSGSDSGEEMGEEEQEACMELGAAEVSQSSSIALDKLNDDKDDGSSDSEDGSENESDDDDSDGDNEDEDEDEDEDDSESEADDQETPRLKPKGLGGIFDGIGTSDEEDEDYVPQKKKKKKSAAPKLAKAKSAEISKVALPVVDSPVSVSGQGHGQIKVLICCVCLSDQSADDDEIVECDNCGISVHEGCYGISESQSVASTESSASTEPWFCDACKAGVLPHCELCPNSGGIYKETDAGKWVHIVCALYTPGVAFGDVDRLCPVTLFEMQYSKWGAKECSLCEDARYSRTGVCISCDAGMCRSFFHVTCAQREGLLTEADPGEVMDIADPFFAYCKQHVDKMTMKARRRHWLAIQSHIRSYMPKVMDDQKEQMRFERKLNRHREKYIISRNKRPPSWVPTQKMVRHLHTSPYAVKAFMRKAELMGVVTHVEQAQHEKPEARKKPHITPALSAEFIQYYFGRNTKIDQLRNNLNELTTQNVKLRDQERVIRTQYDQLSHNLTQLREATNTARREGEKLCEVLSDIGGKSVTVPEMFRPKKRQRSPSKKETPCSPSALIHQCGICNQTTDQHLLAKCDSCRQHFHLGCLDPPLTRMPKKSKLFGWQCSQCVSSSSDDSDGSAGAKLVDEPRRLRETIKEPIKYRNQQLEGIEMKKKLSGKGVKKKKRTPLMTASGDAGAKSPTPLSASVAASTPGASSLAAKSHKKGATKKEEAPKERTPKRAPSPVPRAKKEEPVFQCVVCNIHGDASDTVRCDECLLSYHFYCLDPPVKKSPKVRGYAWHCEACDPTDMSDVYLVEDEEPDNKAAEGPTNTSGTTEVSA</sequence>
<keyword evidence="3" id="KW-0862">Zinc</keyword>
<feature type="compositionally biased region" description="Acidic residues" evidence="6">
    <location>
        <begin position="44"/>
        <end position="55"/>
    </location>
</feature>
<feature type="region of interest" description="Disordered" evidence="6">
    <location>
        <begin position="44"/>
        <end position="190"/>
    </location>
</feature>
<feature type="region of interest" description="Disordered" evidence="6">
    <location>
        <begin position="716"/>
        <end position="794"/>
    </location>
</feature>
<gene>
    <name evidence="9" type="ORF">V1264_008285</name>
</gene>
<dbReference type="PROSITE" id="PS50016">
    <property type="entry name" value="ZF_PHD_2"/>
    <property type="match status" value="3"/>
</dbReference>
<evidence type="ECO:0000256" key="4">
    <source>
        <dbReference type="PROSITE-ProRule" id="PRU00146"/>
    </source>
</evidence>
<feature type="compositionally biased region" description="Basic residues" evidence="6">
    <location>
        <begin position="720"/>
        <end position="732"/>
    </location>
</feature>
<dbReference type="PANTHER" id="PTHR13793">
    <property type="entry name" value="PHD FINGER PROTEINS"/>
    <property type="match status" value="1"/>
</dbReference>
<dbReference type="Pfam" id="PF00628">
    <property type="entry name" value="PHD"/>
    <property type="match status" value="3"/>
</dbReference>
<dbReference type="SUPFAM" id="SSF57903">
    <property type="entry name" value="FYVE/PHD zinc finger"/>
    <property type="match status" value="3"/>
</dbReference>
<dbReference type="CDD" id="cd15561">
    <property type="entry name" value="PHD1_PHF14"/>
    <property type="match status" value="1"/>
</dbReference>
<evidence type="ECO:0000259" key="8">
    <source>
        <dbReference type="PROSITE" id="PS51805"/>
    </source>
</evidence>
<dbReference type="InterPro" id="IPR019786">
    <property type="entry name" value="Zinc_finger_PHD-type_CS"/>
</dbReference>
<dbReference type="Pfam" id="PF13832">
    <property type="entry name" value="zf-HC5HC2H_2"/>
    <property type="match status" value="1"/>
</dbReference>
<feature type="domain" description="PHD-type" evidence="7">
    <location>
        <begin position="800"/>
        <end position="853"/>
    </location>
</feature>
<evidence type="ECO:0000256" key="6">
    <source>
        <dbReference type="SAM" id="MobiDB-lite"/>
    </source>
</evidence>
<dbReference type="InterPro" id="IPR034732">
    <property type="entry name" value="EPHD"/>
</dbReference>
<dbReference type="Proteomes" id="UP001374579">
    <property type="component" value="Unassembled WGS sequence"/>
</dbReference>
<keyword evidence="2 4" id="KW-0863">Zinc-finger</keyword>
<dbReference type="InterPro" id="IPR019787">
    <property type="entry name" value="Znf_PHD-finger"/>
</dbReference>
<dbReference type="SMART" id="SM00249">
    <property type="entry name" value="PHD"/>
    <property type="match status" value="4"/>
</dbReference>
<proteinExistence type="predicted"/>
<feature type="compositionally biased region" description="Acidic residues" evidence="6">
    <location>
        <begin position="106"/>
        <end position="150"/>
    </location>
</feature>
<dbReference type="PANTHER" id="PTHR13793:SF150">
    <property type="entry name" value="PHD FINGER PROTEIN 14"/>
    <property type="match status" value="1"/>
</dbReference>
<evidence type="ECO:0000259" key="7">
    <source>
        <dbReference type="PROSITE" id="PS50016"/>
    </source>
</evidence>
<evidence type="ECO:0000256" key="1">
    <source>
        <dbReference type="ARBA" id="ARBA00022723"/>
    </source>
</evidence>
<feature type="region of interest" description="Disordered" evidence="6">
    <location>
        <begin position="863"/>
        <end position="885"/>
    </location>
</feature>
<feature type="compositionally biased region" description="Polar residues" evidence="6">
    <location>
        <begin position="747"/>
        <end position="760"/>
    </location>
</feature>
<protein>
    <recommendedName>
        <fullName evidence="11">PHD finger protein 14</fullName>
    </recommendedName>
</protein>
<dbReference type="InterPro" id="IPR001965">
    <property type="entry name" value="Znf_PHD"/>
</dbReference>
<feature type="coiled-coil region" evidence="5">
    <location>
        <begin position="531"/>
        <end position="579"/>
    </location>
</feature>
<keyword evidence="10" id="KW-1185">Reference proteome</keyword>
<reference evidence="9 10" key="1">
    <citation type="submission" date="2024-02" db="EMBL/GenBank/DDBJ databases">
        <title>Chromosome-scale genome assembly of the rough periwinkle Littorina saxatilis.</title>
        <authorList>
            <person name="De Jode A."/>
            <person name="Faria R."/>
            <person name="Formenti G."/>
            <person name="Sims Y."/>
            <person name="Smith T.P."/>
            <person name="Tracey A."/>
            <person name="Wood J.M.D."/>
            <person name="Zagrodzka Z.B."/>
            <person name="Johannesson K."/>
            <person name="Butlin R.K."/>
            <person name="Leder E.H."/>
        </authorList>
    </citation>
    <scope>NUCLEOTIDE SEQUENCE [LARGE SCALE GENOMIC DNA]</scope>
    <source>
        <strain evidence="9">Snail1</strain>
        <tissue evidence="9">Muscle</tissue>
    </source>
</reference>
<evidence type="ECO:0000256" key="2">
    <source>
        <dbReference type="ARBA" id="ARBA00022771"/>
    </source>
</evidence>
<evidence type="ECO:0000313" key="10">
    <source>
        <dbReference type="Proteomes" id="UP001374579"/>
    </source>
</evidence>
<feature type="domain" description="PHD-type" evidence="7">
    <location>
        <begin position="623"/>
        <end position="677"/>
    </location>
</feature>
<dbReference type="CDD" id="cd15674">
    <property type="entry name" value="ePHD_PHF14"/>
    <property type="match status" value="1"/>
</dbReference>
<dbReference type="InterPro" id="IPR013083">
    <property type="entry name" value="Znf_RING/FYVE/PHD"/>
</dbReference>
<name>A0AAN9G2K0_9CAEN</name>
<organism evidence="9 10">
    <name type="scientific">Littorina saxatilis</name>
    <dbReference type="NCBI Taxonomy" id="31220"/>
    <lineage>
        <taxon>Eukaryota</taxon>
        <taxon>Metazoa</taxon>
        <taxon>Spiralia</taxon>
        <taxon>Lophotrochozoa</taxon>
        <taxon>Mollusca</taxon>
        <taxon>Gastropoda</taxon>
        <taxon>Caenogastropoda</taxon>
        <taxon>Littorinimorpha</taxon>
        <taxon>Littorinoidea</taxon>
        <taxon>Littorinidae</taxon>
        <taxon>Littorina</taxon>
    </lineage>
</organism>
<accession>A0AAN9G2K0</accession>
<dbReference type="CDD" id="cd15563">
    <property type="entry name" value="PHD3_PHF14"/>
    <property type="match status" value="1"/>
</dbReference>
<feature type="compositionally biased region" description="Low complexity" evidence="6">
    <location>
        <begin position="676"/>
        <end position="688"/>
    </location>
</feature>
<dbReference type="InterPro" id="IPR011011">
    <property type="entry name" value="Znf_FYVE_PHD"/>
</dbReference>
<evidence type="ECO:0000313" key="9">
    <source>
        <dbReference type="EMBL" id="KAK7092554.1"/>
    </source>
</evidence>
<dbReference type="Gene3D" id="2.30.30.1150">
    <property type="match status" value="2"/>
</dbReference>
<dbReference type="GO" id="GO:0006357">
    <property type="term" value="P:regulation of transcription by RNA polymerase II"/>
    <property type="evidence" value="ECO:0007669"/>
    <property type="project" value="TreeGrafter"/>
</dbReference>
<feature type="region of interest" description="Disordered" evidence="6">
    <location>
        <begin position="675"/>
        <end position="695"/>
    </location>
</feature>
<dbReference type="CDD" id="cd15562">
    <property type="entry name" value="PHD2_PHF14"/>
    <property type="match status" value="1"/>
</dbReference>
<dbReference type="GO" id="GO:0008270">
    <property type="term" value="F:zinc ion binding"/>
    <property type="evidence" value="ECO:0007669"/>
    <property type="project" value="UniProtKB-KW"/>
</dbReference>
<feature type="compositionally biased region" description="Polar residues" evidence="6">
    <location>
        <begin position="874"/>
        <end position="885"/>
    </location>
</feature>
<keyword evidence="1" id="KW-0479">Metal-binding</keyword>
<dbReference type="InterPro" id="IPR050701">
    <property type="entry name" value="Histone_Mod_Regulator"/>
</dbReference>
<feature type="domain" description="PHD-type" evidence="7">
    <location>
        <begin position="224"/>
        <end position="284"/>
    </location>
</feature>
<feature type="compositionally biased region" description="Basic and acidic residues" evidence="6">
    <location>
        <begin position="773"/>
        <end position="784"/>
    </location>
</feature>
<dbReference type="Gene3D" id="3.30.40.10">
    <property type="entry name" value="Zinc/RING finger domain, C3HC4 (zinc finger)"/>
    <property type="match status" value="2"/>
</dbReference>
<evidence type="ECO:0000256" key="3">
    <source>
        <dbReference type="ARBA" id="ARBA00022833"/>
    </source>
</evidence>
<keyword evidence="5" id="KW-0175">Coiled coil</keyword>
<dbReference type="PROSITE" id="PS51805">
    <property type="entry name" value="EPHD"/>
    <property type="match status" value="1"/>
</dbReference>
<evidence type="ECO:0000256" key="5">
    <source>
        <dbReference type="SAM" id="Coils"/>
    </source>
</evidence>
<feature type="domain" description="PHD-type" evidence="8">
    <location>
        <begin position="286"/>
        <end position="405"/>
    </location>
</feature>
<evidence type="ECO:0008006" key="11">
    <source>
        <dbReference type="Google" id="ProtNLM"/>
    </source>
</evidence>
<dbReference type="AlphaFoldDB" id="A0AAN9G2K0"/>
<dbReference type="EMBL" id="JBAMIC010000021">
    <property type="protein sequence ID" value="KAK7092554.1"/>
    <property type="molecule type" value="Genomic_DNA"/>
</dbReference>